<keyword evidence="4" id="KW-1185">Reference proteome</keyword>
<feature type="transmembrane region" description="Helical" evidence="1">
    <location>
        <begin position="320"/>
        <end position="341"/>
    </location>
</feature>
<feature type="transmembrane region" description="Helical" evidence="1">
    <location>
        <begin position="361"/>
        <end position="390"/>
    </location>
</feature>
<keyword evidence="1" id="KW-1133">Transmembrane helix</keyword>
<accession>A0A8U0HQZ9</accession>
<dbReference type="KEGG" id="halx:M0R89_13090"/>
<sequence length="413" mass="40205">MEALGVRIGLSLGPSAAALAFVFVGVALGTLSGLTPGLHVNNLALLLASVAPAVPGPPRLVGAAVLAAGVVHSFLDAVPALALGVPDAAMAASALPAHRLVIAGRGREAVRLSALGSGLAVAFAVPLAIPVTRGMTVAYPVVRAHLPVVLGVVVAFLLLTEGSVRAFCGGAAGFAGSGALGRATLDLSPAAPLDAGGMLTPLFAGLFGAPVLIEALSGSGVPEQDDSTIAASRRTVGLTAAAGCLAGAVVGYLPGVSSAVAAVLALALVPGSTDARGFVVATSGVNTANTVFALFALSALGTPRTGVMVALREANAPVNLPLLLSTAAIAGVAGFLLVLGVGDRYLRAVGAVDQSRLSVGVVGLLAGLSWLFAGGVGVAVFGVATLVGLVPARFGARRVHLMGVLLGPLMLGA</sequence>
<dbReference type="InterPro" id="IPR002823">
    <property type="entry name" value="DUF112_TM"/>
</dbReference>
<dbReference type="RefSeq" id="WP_248649531.1">
    <property type="nucleotide sequence ID" value="NZ_CP096659.1"/>
</dbReference>
<dbReference type="AlphaFoldDB" id="A0A8U0HQZ9"/>
<proteinExistence type="predicted"/>
<dbReference type="PANTHER" id="PTHR42204:SF1">
    <property type="entry name" value="INTEGRAL MEMBRANE PROTEIN"/>
    <property type="match status" value="1"/>
</dbReference>
<feature type="transmembrane region" description="Helical" evidence="1">
    <location>
        <begin position="12"/>
        <end position="31"/>
    </location>
</feature>
<evidence type="ECO:0000259" key="2">
    <source>
        <dbReference type="Pfam" id="PF01970"/>
    </source>
</evidence>
<dbReference type="EMBL" id="CP096659">
    <property type="protein sequence ID" value="UPV73475.1"/>
    <property type="molecule type" value="Genomic_DNA"/>
</dbReference>
<reference evidence="3 4" key="1">
    <citation type="submission" date="2022-04" db="EMBL/GenBank/DDBJ databases">
        <title>Diverse halophilic archaea isolated from saline environments.</title>
        <authorList>
            <person name="Cui H.-L."/>
        </authorList>
    </citation>
    <scope>NUCLEOTIDE SEQUENCE [LARGE SCALE GENOMIC DNA]</scope>
    <source>
        <strain evidence="3 4">XZYJT49</strain>
    </source>
</reference>
<dbReference type="GeneID" id="72186151"/>
<feature type="domain" description="DUF112" evidence="2">
    <location>
        <begin position="19"/>
        <end position="402"/>
    </location>
</feature>
<evidence type="ECO:0000313" key="3">
    <source>
        <dbReference type="EMBL" id="UPV73475.1"/>
    </source>
</evidence>
<dbReference type="Proteomes" id="UP000830729">
    <property type="component" value="Chromosome"/>
</dbReference>
<feature type="transmembrane region" description="Helical" evidence="1">
    <location>
        <begin position="236"/>
        <end position="269"/>
    </location>
</feature>
<protein>
    <submittedName>
        <fullName evidence="3">Tripartite tricarboxylate transporter permease</fullName>
    </submittedName>
</protein>
<keyword evidence="1" id="KW-0472">Membrane</keyword>
<feature type="transmembrane region" description="Helical" evidence="1">
    <location>
        <begin position="109"/>
        <end position="129"/>
    </location>
</feature>
<organism evidence="3 4">
    <name type="scientific">Halorussus limi</name>
    <dbReference type="NCBI Taxonomy" id="2938695"/>
    <lineage>
        <taxon>Archaea</taxon>
        <taxon>Methanobacteriati</taxon>
        <taxon>Methanobacteriota</taxon>
        <taxon>Stenosarchaea group</taxon>
        <taxon>Halobacteria</taxon>
        <taxon>Halobacteriales</taxon>
        <taxon>Haladaptataceae</taxon>
        <taxon>Halorussus</taxon>
    </lineage>
</organism>
<dbReference type="Pfam" id="PF01970">
    <property type="entry name" value="TctA"/>
    <property type="match status" value="1"/>
</dbReference>
<keyword evidence="1" id="KW-0812">Transmembrane</keyword>
<feature type="transmembrane region" description="Helical" evidence="1">
    <location>
        <begin position="77"/>
        <end position="97"/>
    </location>
</feature>
<feature type="transmembrane region" description="Helical" evidence="1">
    <location>
        <begin position="275"/>
        <end position="300"/>
    </location>
</feature>
<feature type="transmembrane region" description="Helical" evidence="1">
    <location>
        <begin position="166"/>
        <end position="185"/>
    </location>
</feature>
<feature type="transmembrane region" description="Helical" evidence="1">
    <location>
        <begin position="141"/>
        <end position="159"/>
    </location>
</feature>
<evidence type="ECO:0000313" key="4">
    <source>
        <dbReference type="Proteomes" id="UP000830729"/>
    </source>
</evidence>
<feature type="transmembrane region" description="Helical" evidence="1">
    <location>
        <begin position="197"/>
        <end position="216"/>
    </location>
</feature>
<gene>
    <name evidence="3" type="ORF">M0R89_13090</name>
</gene>
<name>A0A8U0HQZ9_9EURY</name>
<dbReference type="PANTHER" id="PTHR42204">
    <property type="entry name" value="INTEGRAL MEMBRANE PROTEIN"/>
    <property type="match status" value="1"/>
</dbReference>
<evidence type="ECO:0000256" key="1">
    <source>
        <dbReference type="SAM" id="Phobius"/>
    </source>
</evidence>